<keyword evidence="9" id="KW-1185">Reference proteome</keyword>
<sequence>MLQLENKQGQTPTMACILEYVPAICEETRCEDVAEMFRKFEGVHGFAIVRGDRPVGLIARETLTIRLATQFGHAIYAKRPVWELMEEAPLIVELCEDIDAVERMITDGYHHALSSGFIIVQDGAYRGMGTALSLMRKSVERTRIRNAQLEISNERAEHAARVKSQFLANMSHELRTPLNAVIGFSELIVSKAFGEIEPPRYGQYVVDILESGRHLLSMINDILDMSKIEAGRYTVDERQIDLCHVIRTVCKMCGVLASRKGVQIQCDMPAEGPILIGDERAIKQMLLNLVSNGVKYTERGGAVTLRGHSQPDGSVSLEIIDTGIGIPEEELPGIMEPFVQAGNNRTSKDEGTGLGLAIVKALADLHDTRIDMKSAVGVGTTVILTFPAARNFSLRPAA</sequence>
<keyword evidence="3" id="KW-0597">Phosphoprotein</keyword>
<dbReference type="CDD" id="cd00082">
    <property type="entry name" value="HisKA"/>
    <property type="match status" value="1"/>
</dbReference>
<dbReference type="InterPro" id="IPR005467">
    <property type="entry name" value="His_kinase_dom"/>
</dbReference>
<evidence type="ECO:0000313" key="9">
    <source>
        <dbReference type="Proteomes" id="UP001161409"/>
    </source>
</evidence>
<keyword evidence="5" id="KW-0418">Kinase</keyword>
<dbReference type="InterPro" id="IPR003594">
    <property type="entry name" value="HATPase_dom"/>
</dbReference>
<dbReference type="PRINTS" id="PR00344">
    <property type="entry name" value="BCTRLSENSOR"/>
</dbReference>
<dbReference type="InterPro" id="IPR036097">
    <property type="entry name" value="HisK_dim/P_sf"/>
</dbReference>
<dbReference type="EMBL" id="BSNF01000001">
    <property type="protein sequence ID" value="GLQ05402.1"/>
    <property type="molecule type" value="Genomic_DNA"/>
</dbReference>
<evidence type="ECO:0000256" key="6">
    <source>
        <dbReference type="ARBA" id="ARBA00023012"/>
    </source>
</evidence>
<keyword evidence="6" id="KW-0902">Two-component regulatory system</keyword>
<reference evidence="8" key="2">
    <citation type="submission" date="2023-01" db="EMBL/GenBank/DDBJ databases">
        <title>Draft genome sequence of Sneathiella chinensis strain NBRC 103408.</title>
        <authorList>
            <person name="Sun Q."/>
            <person name="Mori K."/>
        </authorList>
    </citation>
    <scope>NUCLEOTIDE SEQUENCE</scope>
    <source>
        <strain evidence="8">NBRC 103408</strain>
    </source>
</reference>
<dbReference type="PANTHER" id="PTHR43711">
    <property type="entry name" value="TWO-COMPONENT HISTIDINE KINASE"/>
    <property type="match status" value="1"/>
</dbReference>
<protein>
    <recommendedName>
        <fullName evidence="2">histidine kinase</fullName>
        <ecNumber evidence="2">2.7.13.3</ecNumber>
    </recommendedName>
</protein>
<dbReference type="InterPro" id="IPR036890">
    <property type="entry name" value="HATPase_C_sf"/>
</dbReference>
<dbReference type="SUPFAM" id="SSF54631">
    <property type="entry name" value="CBS-domain pair"/>
    <property type="match status" value="1"/>
</dbReference>
<name>A0ABQ5TZH9_9PROT</name>
<comment type="catalytic activity">
    <reaction evidence="1">
        <text>ATP + protein L-histidine = ADP + protein N-phospho-L-histidine.</text>
        <dbReference type="EC" id="2.7.13.3"/>
    </reaction>
</comment>
<dbReference type="SMART" id="SM00387">
    <property type="entry name" value="HATPase_c"/>
    <property type="match status" value="1"/>
</dbReference>
<dbReference type="SUPFAM" id="SSF55874">
    <property type="entry name" value="ATPase domain of HSP90 chaperone/DNA topoisomerase II/histidine kinase"/>
    <property type="match status" value="1"/>
</dbReference>
<organism evidence="8 9">
    <name type="scientific">Sneathiella chinensis</name>
    <dbReference type="NCBI Taxonomy" id="349750"/>
    <lineage>
        <taxon>Bacteria</taxon>
        <taxon>Pseudomonadati</taxon>
        <taxon>Pseudomonadota</taxon>
        <taxon>Alphaproteobacteria</taxon>
        <taxon>Sneathiellales</taxon>
        <taxon>Sneathiellaceae</taxon>
        <taxon>Sneathiella</taxon>
    </lineage>
</organism>
<dbReference type="Pfam" id="PF02518">
    <property type="entry name" value="HATPase_c"/>
    <property type="match status" value="1"/>
</dbReference>
<feature type="domain" description="Histidine kinase" evidence="7">
    <location>
        <begin position="169"/>
        <end position="390"/>
    </location>
</feature>
<evidence type="ECO:0000256" key="3">
    <source>
        <dbReference type="ARBA" id="ARBA00022553"/>
    </source>
</evidence>
<dbReference type="InterPro" id="IPR004358">
    <property type="entry name" value="Sig_transdc_His_kin-like_C"/>
</dbReference>
<dbReference type="Proteomes" id="UP001161409">
    <property type="component" value="Unassembled WGS sequence"/>
</dbReference>
<evidence type="ECO:0000256" key="4">
    <source>
        <dbReference type="ARBA" id="ARBA00022679"/>
    </source>
</evidence>
<dbReference type="InterPro" id="IPR050736">
    <property type="entry name" value="Sensor_HK_Regulatory"/>
</dbReference>
<dbReference type="PROSITE" id="PS50109">
    <property type="entry name" value="HIS_KIN"/>
    <property type="match status" value="1"/>
</dbReference>
<evidence type="ECO:0000256" key="2">
    <source>
        <dbReference type="ARBA" id="ARBA00012438"/>
    </source>
</evidence>
<dbReference type="Gene3D" id="1.10.287.130">
    <property type="match status" value="1"/>
</dbReference>
<evidence type="ECO:0000259" key="7">
    <source>
        <dbReference type="PROSITE" id="PS50109"/>
    </source>
</evidence>
<evidence type="ECO:0000256" key="1">
    <source>
        <dbReference type="ARBA" id="ARBA00000085"/>
    </source>
</evidence>
<keyword evidence="4" id="KW-0808">Transferase</keyword>
<comment type="caution">
    <text evidence="8">The sequence shown here is derived from an EMBL/GenBank/DDBJ whole genome shotgun (WGS) entry which is preliminary data.</text>
</comment>
<accession>A0ABQ5TZH9</accession>
<evidence type="ECO:0000256" key="5">
    <source>
        <dbReference type="ARBA" id="ARBA00022777"/>
    </source>
</evidence>
<dbReference type="InterPro" id="IPR046342">
    <property type="entry name" value="CBS_dom_sf"/>
</dbReference>
<proteinExistence type="predicted"/>
<dbReference type="PANTHER" id="PTHR43711:SF26">
    <property type="entry name" value="SENSOR HISTIDINE KINASE RCSC"/>
    <property type="match status" value="1"/>
</dbReference>
<dbReference type="CDD" id="cd16922">
    <property type="entry name" value="HATPase_EvgS-ArcB-TorS-like"/>
    <property type="match status" value="1"/>
</dbReference>
<dbReference type="SUPFAM" id="SSF47384">
    <property type="entry name" value="Homodimeric domain of signal transducing histidine kinase"/>
    <property type="match status" value="1"/>
</dbReference>
<dbReference type="Pfam" id="PF00512">
    <property type="entry name" value="HisKA"/>
    <property type="match status" value="1"/>
</dbReference>
<evidence type="ECO:0000313" key="8">
    <source>
        <dbReference type="EMBL" id="GLQ05402.1"/>
    </source>
</evidence>
<dbReference type="Gene3D" id="3.30.565.10">
    <property type="entry name" value="Histidine kinase-like ATPase, C-terminal domain"/>
    <property type="match status" value="1"/>
</dbReference>
<dbReference type="InterPro" id="IPR003661">
    <property type="entry name" value="HisK_dim/P_dom"/>
</dbReference>
<gene>
    <name evidence="8" type="ORF">GCM10007924_06230</name>
</gene>
<dbReference type="SMART" id="SM00388">
    <property type="entry name" value="HisKA"/>
    <property type="match status" value="1"/>
</dbReference>
<reference evidence="8" key="1">
    <citation type="journal article" date="2014" name="Int. J. Syst. Evol. Microbiol.">
        <title>Complete genome of a new Firmicutes species belonging to the dominant human colonic microbiota ('Ruminococcus bicirculans') reveals two chromosomes and a selective capacity to utilize plant glucans.</title>
        <authorList>
            <consortium name="NISC Comparative Sequencing Program"/>
            <person name="Wegmann U."/>
            <person name="Louis P."/>
            <person name="Goesmann A."/>
            <person name="Henrissat B."/>
            <person name="Duncan S.H."/>
            <person name="Flint H.J."/>
        </authorList>
    </citation>
    <scope>NUCLEOTIDE SEQUENCE</scope>
    <source>
        <strain evidence="8">NBRC 103408</strain>
    </source>
</reference>
<dbReference type="EC" id="2.7.13.3" evidence="2"/>